<keyword evidence="3" id="KW-0902">Two-component regulatory system</keyword>
<evidence type="ECO:0000256" key="2">
    <source>
        <dbReference type="ARBA" id="ARBA00012438"/>
    </source>
</evidence>
<evidence type="ECO:0000256" key="3">
    <source>
        <dbReference type="ARBA" id="ARBA00023012"/>
    </source>
</evidence>
<gene>
    <name evidence="5" type="ORF">PB01_04185</name>
</gene>
<dbReference type="Proteomes" id="UP000325517">
    <property type="component" value="Chromosome"/>
</dbReference>
<feature type="domain" description="Histidine kinase/HSP90-like ATPase" evidence="4">
    <location>
        <begin position="14"/>
        <end position="61"/>
    </location>
</feature>
<keyword evidence="6" id="KW-1185">Reference proteome</keyword>
<dbReference type="SUPFAM" id="SSF55874">
    <property type="entry name" value="ATPase domain of HSP90 chaperone/DNA topoisomerase II/histidine kinase"/>
    <property type="match status" value="1"/>
</dbReference>
<evidence type="ECO:0000313" key="6">
    <source>
        <dbReference type="Proteomes" id="UP000325517"/>
    </source>
</evidence>
<accession>A0A5J6SK53</accession>
<reference evidence="5 6" key="1">
    <citation type="submission" date="2018-07" db="EMBL/GenBank/DDBJ databases">
        <title>Complete genome sequence of Psychrobacillus sp. PB01, isolated from iceberg, and comparative genome analysis of Psychrobacillus strains.</title>
        <authorList>
            <person name="Lee P.C."/>
        </authorList>
    </citation>
    <scope>NUCLEOTIDE SEQUENCE [LARGE SCALE GENOMIC DNA]</scope>
    <source>
        <strain evidence="5 6">PB01</strain>
    </source>
</reference>
<dbReference type="GO" id="GO:0004673">
    <property type="term" value="F:protein histidine kinase activity"/>
    <property type="evidence" value="ECO:0007669"/>
    <property type="project" value="UniProtKB-EC"/>
</dbReference>
<dbReference type="InterPro" id="IPR036890">
    <property type="entry name" value="HATPase_C_sf"/>
</dbReference>
<dbReference type="RefSeq" id="WP_151699024.1">
    <property type="nucleotide sequence ID" value="NZ_CP031223.1"/>
</dbReference>
<sequence>MRLYGRFARFFCCFYYTTEGIVSGRGLGIAIVKEIIERHEGRVNVVSKIGEGTLFSFHCPFI</sequence>
<dbReference type="OrthoDB" id="9813151at2"/>
<organism evidence="5 6">
    <name type="scientific">Psychrobacillus glaciei</name>
    <dbReference type="NCBI Taxonomy" id="2283160"/>
    <lineage>
        <taxon>Bacteria</taxon>
        <taxon>Bacillati</taxon>
        <taxon>Bacillota</taxon>
        <taxon>Bacilli</taxon>
        <taxon>Bacillales</taxon>
        <taxon>Bacillaceae</taxon>
        <taxon>Psychrobacillus</taxon>
    </lineage>
</organism>
<dbReference type="EMBL" id="CP031223">
    <property type="protein sequence ID" value="QFF98079.1"/>
    <property type="molecule type" value="Genomic_DNA"/>
</dbReference>
<protein>
    <recommendedName>
        <fullName evidence="2">histidine kinase</fullName>
        <ecNumber evidence="2">2.7.13.3</ecNumber>
    </recommendedName>
</protein>
<evidence type="ECO:0000259" key="4">
    <source>
        <dbReference type="Pfam" id="PF02518"/>
    </source>
</evidence>
<dbReference type="Pfam" id="PF02518">
    <property type="entry name" value="HATPase_c"/>
    <property type="match status" value="1"/>
</dbReference>
<comment type="catalytic activity">
    <reaction evidence="1">
        <text>ATP + protein L-histidine = ADP + protein N-phospho-L-histidine.</text>
        <dbReference type="EC" id="2.7.13.3"/>
    </reaction>
</comment>
<dbReference type="EC" id="2.7.13.3" evidence="2"/>
<dbReference type="GO" id="GO:0000160">
    <property type="term" value="P:phosphorelay signal transduction system"/>
    <property type="evidence" value="ECO:0007669"/>
    <property type="project" value="UniProtKB-KW"/>
</dbReference>
<dbReference type="InterPro" id="IPR004358">
    <property type="entry name" value="Sig_transdc_His_kin-like_C"/>
</dbReference>
<dbReference type="PRINTS" id="PR00344">
    <property type="entry name" value="BCTRLSENSOR"/>
</dbReference>
<dbReference type="AlphaFoldDB" id="A0A5J6SK53"/>
<name>A0A5J6SK53_9BACI</name>
<evidence type="ECO:0000313" key="5">
    <source>
        <dbReference type="EMBL" id="QFF98079.1"/>
    </source>
</evidence>
<dbReference type="KEGG" id="psyo:PB01_04185"/>
<dbReference type="InterPro" id="IPR003594">
    <property type="entry name" value="HATPase_dom"/>
</dbReference>
<evidence type="ECO:0000256" key="1">
    <source>
        <dbReference type="ARBA" id="ARBA00000085"/>
    </source>
</evidence>
<dbReference type="Gene3D" id="3.30.565.10">
    <property type="entry name" value="Histidine kinase-like ATPase, C-terminal domain"/>
    <property type="match status" value="1"/>
</dbReference>
<proteinExistence type="predicted"/>